<dbReference type="Proteomes" id="UP001180020">
    <property type="component" value="Unassembled WGS sequence"/>
</dbReference>
<keyword evidence="2" id="KW-1185">Reference proteome</keyword>
<organism evidence="1 2">
    <name type="scientific">Acorus calamus</name>
    <name type="common">Sweet flag</name>
    <dbReference type="NCBI Taxonomy" id="4465"/>
    <lineage>
        <taxon>Eukaryota</taxon>
        <taxon>Viridiplantae</taxon>
        <taxon>Streptophyta</taxon>
        <taxon>Embryophyta</taxon>
        <taxon>Tracheophyta</taxon>
        <taxon>Spermatophyta</taxon>
        <taxon>Magnoliopsida</taxon>
        <taxon>Liliopsida</taxon>
        <taxon>Acoraceae</taxon>
        <taxon>Acorus</taxon>
    </lineage>
</organism>
<sequence length="77" mass="8508">MALLNPTRLTSLRRAQPLPSLWKTKKSSSVTVLCVPPQKQGSHSQEQEFDKYLVGKLASFYVGLSLVVAPPLSNNVR</sequence>
<accession>A0AAV9ET06</accession>
<dbReference type="AlphaFoldDB" id="A0AAV9ET06"/>
<comment type="caution">
    <text evidence="1">The sequence shown here is derived from an EMBL/GenBank/DDBJ whole genome shotgun (WGS) entry which is preliminary data.</text>
</comment>
<dbReference type="EMBL" id="JAUJYO010000005">
    <property type="protein sequence ID" value="KAK1316564.1"/>
    <property type="molecule type" value="Genomic_DNA"/>
</dbReference>
<evidence type="ECO:0000313" key="1">
    <source>
        <dbReference type="EMBL" id="KAK1316564.1"/>
    </source>
</evidence>
<reference evidence="1" key="1">
    <citation type="journal article" date="2023" name="Nat. Commun.">
        <title>Diploid and tetraploid genomes of Acorus and the evolution of monocots.</title>
        <authorList>
            <person name="Ma L."/>
            <person name="Liu K.W."/>
            <person name="Li Z."/>
            <person name="Hsiao Y.Y."/>
            <person name="Qi Y."/>
            <person name="Fu T."/>
            <person name="Tang G.D."/>
            <person name="Zhang D."/>
            <person name="Sun W.H."/>
            <person name="Liu D.K."/>
            <person name="Li Y."/>
            <person name="Chen G.Z."/>
            <person name="Liu X.D."/>
            <person name="Liao X.Y."/>
            <person name="Jiang Y.T."/>
            <person name="Yu X."/>
            <person name="Hao Y."/>
            <person name="Huang J."/>
            <person name="Zhao X.W."/>
            <person name="Ke S."/>
            <person name="Chen Y.Y."/>
            <person name="Wu W.L."/>
            <person name="Hsu J.L."/>
            <person name="Lin Y.F."/>
            <person name="Huang M.D."/>
            <person name="Li C.Y."/>
            <person name="Huang L."/>
            <person name="Wang Z.W."/>
            <person name="Zhao X."/>
            <person name="Zhong W.Y."/>
            <person name="Peng D.H."/>
            <person name="Ahmad S."/>
            <person name="Lan S."/>
            <person name="Zhang J.S."/>
            <person name="Tsai W.C."/>
            <person name="Van de Peer Y."/>
            <person name="Liu Z.J."/>
        </authorList>
    </citation>
    <scope>NUCLEOTIDE SEQUENCE</scope>
    <source>
        <strain evidence="1">CP</strain>
    </source>
</reference>
<gene>
    <name evidence="1" type="ORF">QJS10_CPA05g02452</name>
</gene>
<protein>
    <submittedName>
        <fullName evidence="1">Uncharacterized protein</fullName>
    </submittedName>
</protein>
<name>A0AAV9ET06_ACOCL</name>
<evidence type="ECO:0000313" key="2">
    <source>
        <dbReference type="Proteomes" id="UP001180020"/>
    </source>
</evidence>
<proteinExistence type="predicted"/>
<reference evidence="1" key="2">
    <citation type="submission" date="2023-06" db="EMBL/GenBank/DDBJ databases">
        <authorList>
            <person name="Ma L."/>
            <person name="Liu K.-W."/>
            <person name="Li Z."/>
            <person name="Hsiao Y.-Y."/>
            <person name="Qi Y."/>
            <person name="Fu T."/>
            <person name="Tang G."/>
            <person name="Zhang D."/>
            <person name="Sun W.-H."/>
            <person name="Liu D.-K."/>
            <person name="Li Y."/>
            <person name="Chen G.-Z."/>
            <person name="Liu X.-D."/>
            <person name="Liao X.-Y."/>
            <person name="Jiang Y.-T."/>
            <person name="Yu X."/>
            <person name="Hao Y."/>
            <person name="Huang J."/>
            <person name="Zhao X.-W."/>
            <person name="Ke S."/>
            <person name="Chen Y.-Y."/>
            <person name="Wu W.-L."/>
            <person name="Hsu J.-L."/>
            <person name="Lin Y.-F."/>
            <person name="Huang M.-D."/>
            <person name="Li C.-Y."/>
            <person name="Huang L."/>
            <person name="Wang Z.-W."/>
            <person name="Zhao X."/>
            <person name="Zhong W.-Y."/>
            <person name="Peng D.-H."/>
            <person name="Ahmad S."/>
            <person name="Lan S."/>
            <person name="Zhang J.-S."/>
            <person name="Tsai W.-C."/>
            <person name="Van De Peer Y."/>
            <person name="Liu Z.-J."/>
        </authorList>
    </citation>
    <scope>NUCLEOTIDE SEQUENCE</scope>
    <source>
        <strain evidence="1">CP</strain>
        <tissue evidence="1">Leaves</tissue>
    </source>
</reference>